<dbReference type="AlphaFoldDB" id="A0A2H0KBL4"/>
<evidence type="ECO:0000256" key="7">
    <source>
        <dbReference type="SAM" id="Phobius"/>
    </source>
</evidence>
<reference evidence="11 12" key="1">
    <citation type="submission" date="2017-09" db="EMBL/GenBank/DDBJ databases">
        <title>Depth-based differentiation of microbial function through sediment-hosted aquifers and enrichment of novel symbionts in the deep terrestrial subsurface.</title>
        <authorList>
            <person name="Probst A.J."/>
            <person name="Ladd B."/>
            <person name="Jarett J.K."/>
            <person name="Geller-Mcgrath D.E."/>
            <person name="Sieber C.M."/>
            <person name="Emerson J.B."/>
            <person name="Anantharaman K."/>
            <person name="Thomas B.C."/>
            <person name="Malmstrom R."/>
            <person name="Stieglmeier M."/>
            <person name="Klingl A."/>
            <person name="Woyke T."/>
            <person name="Ryan C.M."/>
            <person name="Banfield J.F."/>
        </authorList>
    </citation>
    <scope>NUCLEOTIDE SEQUENCE [LARGE SCALE GENOMIC DNA]</scope>
    <source>
        <strain evidence="11">CG11_big_fil_rev_8_21_14_0_20_46_11</strain>
    </source>
</reference>
<keyword evidence="6 7" id="KW-0472">Membrane</keyword>
<dbReference type="SUPFAM" id="SSF82689">
    <property type="entry name" value="Mechanosensitive channel protein MscS (YggB), C-terminal domain"/>
    <property type="match status" value="1"/>
</dbReference>
<dbReference type="SUPFAM" id="SSF82861">
    <property type="entry name" value="Mechanosensitive channel protein MscS (YggB), transmembrane region"/>
    <property type="match status" value="1"/>
</dbReference>
<accession>A0A2H0KBL4</accession>
<dbReference type="InterPro" id="IPR049142">
    <property type="entry name" value="MS_channel_1st"/>
</dbReference>
<dbReference type="Gene3D" id="2.30.30.60">
    <property type="match status" value="1"/>
</dbReference>
<protein>
    <submittedName>
        <fullName evidence="11">Mechanosensitive ion channel protein MscS</fullName>
    </submittedName>
</protein>
<evidence type="ECO:0000259" key="9">
    <source>
        <dbReference type="Pfam" id="PF21082"/>
    </source>
</evidence>
<dbReference type="Gene3D" id="3.30.70.100">
    <property type="match status" value="1"/>
</dbReference>
<dbReference type="InterPro" id="IPR023408">
    <property type="entry name" value="MscS_beta-dom_sf"/>
</dbReference>
<dbReference type="PANTHER" id="PTHR30566:SF25">
    <property type="entry name" value="INNER MEMBRANE PROTEIN"/>
    <property type="match status" value="1"/>
</dbReference>
<dbReference type="InterPro" id="IPR010920">
    <property type="entry name" value="LSM_dom_sf"/>
</dbReference>
<dbReference type="Pfam" id="PF00924">
    <property type="entry name" value="MS_channel_2nd"/>
    <property type="match status" value="1"/>
</dbReference>
<proteinExistence type="inferred from homology"/>
<feature type="transmembrane region" description="Helical" evidence="7">
    <location>
        <begin position="171"/>
        <end position="189"/>
    </location>
</feature>
<gene>
    <name evidence="11" type="ORF">COV91_02950</name>
</gene>
<evidence type="ECO:0000256" key="6">
    <source>
        <dbReference type="ARBA" id="ARBA00023136"/>
    </source>
</evidence>
<feature type="domain" description="Mechanosensitive ion channel MscS C-terminal" evidence="9">
    <location>
        <begin position="264"/>
        <end position="349"/>
    </location>
</feature>
<feature type="domain" description="Mechanosensitive ion channel MscS" evidence="8">
    <location>
        <begin position="191"/>
        <end position="258"/>
    </location>
</feature>
<keyword evidence="5 7" id="KW-1133">Transmembrane helix</keyword>
<feature type="transmembrane region" description="Helical" evidence="7">
    <location>
        <begin position="102"/>
        <end position="126"/>
    </location>
</feature>
<name>A0A2H0KBL4_9BACT</name>
<dbReference type="InterPro" id="IPR011014">
    <property type="entry name" value="MscS_channel_TM-2"/>
</dbReference>
<comment type="caution">
    <text evidence="11">The sequence shown here is derived from an EMBL/GenBank/DDBJ whole genome shotgun (WGS) entry which is preliminary data.</text>
</comment>
<evidence type="ECO:0000259" key="10">
    <source>
        <dbReference type="Pfam" id="PF21088"/>
    </source>
</evidence>
<feature type="transmembrane region" description="Helical" evidence="7">
    <location>
        <begin position="28"/>
        <end position="47"/>
    </location>
</feature>
<evidence type="ECO:0000313" key="12">
    <source>
        <dbReference type="Proteomes" id="UP000229342"/>
    </source>
</evidence>
<keyword evidence="3" id="KW-1003">Cell membrane</keyword>
<evidence type="ECO:0000256" key="1">
    <source>
        <dbReference type="ARBA" id="ARBA00004651"/>
    </source>
</evidence>
<evidence type="ECO:0000256" key="5">
    <source>
        <dbReference type="ARBA" id="ARBA00022989"/>
    </source>
</evidence>
<sequence length="363" mass="41086">MNDILLFIKAVFLSGVFSTSVFGNSISRYLLVLVVFVALSITARILFKHILSRFSSGSDSFPLRIDDALLLILRSIRPSFYTFLALYVSLKLLNFSVSVERVLDVALLVFLMSQVASLSRILIGFFVRRKMRGKGSEGQAQNSSHLLTLIAQIIIWTFGALMILSNFGINISSLIAGLGIGGIAVAFALQNILSDLFSSFALHFDKPFVVGDFIIIEDKMGVVQRIGIKTTRIRALQGEEIIISNRELTTAKIQNFKRMRERRVQFSFGVTYETPLEKLRAIPKATQEIIEKERLARFDRAHFQKFGDSSLVFEVVYYLLSAEYNDYMDTQQNLNFAIMEAFKKEGVEFAYPTQVLYVKKSQE</sequence>
<comment type="similarity">
    <text evidence="2">Belongs to the MscS (TC 1.A.23) family.</text>
</comment>
<dbReference type="GO" id="GO:0005886">
    <property type="term" value="C:plasma membrane"/>
    <property type="evidence" value="ECO:0007669"/>
    <property type="project" value="UniProtKB-SubCell"/>
</dbReference>
<dbReference type="InterPro" id="IPR006685">
    <property type="entry name" value="MscS_channel_2nd"/>
</dbReference>
<comment type="subcellular location">
    <subcellularLocation>
        <location evidence="1">Cell membrane</location>
        <topology evidence="1">Multi-pass membrane protein</topology>
    </subcellularLocation>
</comment>
<dbReference type="PANTHER" id="PTHR30566">
    <property type="entry name" value="YNAI-RELATED MECHANOSENSITIVE ION CHANNEL"/>
    <property type="match status" value="1"/>
</dbReference>
<feature type="transmembrane region" description="Helical" evidence="7">
    <location>
        <begin position="146"/>
        <end position="165"/>
    </location>
</feature>
<feature type="transmembrane region" description="Helical" evidence="7">
    <location>
        <begin position="68"/>
        <end position="90"/>
    </location>
</feature>
<organism evidence="11 12">
    <name type="scientific">Candidatus Taylorbacteria bacterium CG11_big_fil_rev_8_21_14_0_20_46_11</name>
    <dbReference type="NCBI Taxonomy" id="1975025"/>
    <lineage>
        <taxon>Bacteria</taxon>
        <taxon>Candidatus Tayloriibacteriota</taxon>
    </lineage>
</organism>
<dbReference type="SUPFAM" id="SSF50182">
    <property type="entry name" value="Sm-like ribonucleoproteins"/>
    <property type="match status" value="1"/>
</dbReference>
<keyword evidence="4 7" id="KW-0812">Transmembrane</keyword>
<evidence type="ECO:0000313" key="11">
    <source>
        <dbReference type="EMBL" id="PIQ68652.1"/>
    </source>
</evidence>
<evidence type="ECO:0000256" key="4">
    <source>
        <dbReference type="ARBA" id="ARBA00022692"/>
    </source>
</evidence>
<dbReference type="Pfam" id="PF21082">
    <property type="entry name" value="MS_channel_3rd"/>
    <property type="match status" value="1"/>
</dbReference>
<dbReference type="Proteomes" id="UP000229342">
    <property type="component" value="Unassembled WGS sequence"/>
</dbReference>
<dbReference type="GO" id="GO:0055085">
    <property type="term" value="P:transmembrane transport"/>
    <property type="evidence" value="ECO:0007669"/>
    <property type="project" value="InterPro"/>
</dbReference>
<feature type="domain" description="Mechanosensitive ion channel transmembrane helices 2/3" evidence="10">
    <location>
        <begin position="153"/>
        <end position="190"/>
    </location>
</feature>
<dbReference type="Gene3D" id="1.10.287.1260">
    <property type="match status" value="1"/>
</dbReference>
<dbReference type="InterPro" id="IPR011066">
    <property type="entry name" value="MscS_channel_C_sf"/>
</dbReference>
<evidence type="ECO:0000259" key="8">
    <source>
        <dbReference type="Pfam" id="PF00924"/>
    </source>
</evidence>
<dbReference type="Pfam" id="PF21088">
    <property type="entry name" value="MS_channel_1st"/>
    <property type="match status" value="1"/>
</dbReference>
<evidence type="ECO:0000256" key="2">
    <source>
        <dbReference type="ARBA" id="ARBA00008017"/>
    </source>
</evidence>
<dbReference type="EMBL" id="PCVG01000036">
    <property type="protein sequence ID" value="PIQ68652.1"/>
    <property type="molecule type" value="Genomic_DNA"/>
</dbReference>
<evidence type="ECO:0000256" key="3">
    <source>
        <dbReference type="ARBA" id="ARBA00022475"/>
    </source>
</evidence>
<dbReference type="InterPro" id="IPR049278">
    <property type="entry name" value="MS_channel_C"/>
</dbReference>